<dbReference type="PANTHER" id="PTHR40074">
    <property type="entry name" value="O-ACETYLTRANSFERASE WECH"/>
    <property type="match status" value="1"/>
</dbReference>
<evidence type="ECO:0000313" key="9">
    <source>
        <dbReference type="EMBL" id="GAA4665724.1"/>
    </source>
</evidence>
<keyword evidence="6 7" id="KW-0472">Membrane</keyword>
<dbReference type="EMBL" id="BAABLM010000001">
    <property type="protein sequence ID" value="GAA4665724.1"/>
    <property type="molecule type" value="Genomic_DNA"/>
</dbReference>
<evidence type="ECO:0000256" key="4">
    <source>
        <dbReference type="ARBA" id="ARBA00022692"/>
    </source>
</evidence>
<sequence length="348" mass="37782">MSAESGRDTRIRSSSPTLGSGIRQTWMDWVRGICVVLVVFRHVTSLLVEREAALPAGILAFDEASGPFRQPLLMALSGLVFPFSLRKSTRAFFASRLRSVAWPYLVWSVLTLAALGSLSLATVSRIPLFAPTYLWYLWFLLAYSALAFCLARLLRRLGLGPTPLLLVAGVLLAASAGLPETHRLSRFAFLGAFFLFGWWWAERQPLQERTVGARLAVTVGGVAAAVVAVAAILGADARHTLPWAWGPIGLVVALAAAGPRFRAWRPRSARALQRGLQFLGRQALVMYVTHMSVIALTLDVALQWLPVGPSFSLALVAGLGVGAVVAGLTRVPIVRAFFVWPLYGSTHR</sequence>
<comment type="similarity">
    <text evidence="2">Belongs to the acyltransferase 3 family.</text>
</comment>
<evidence type="ECO:0000256" key="6">
    <source>
        <dbReference type="ARBA" id="ARBA00023136"/>
    </source>
</evidence>
<evidence type="ECO:0000256" key="5">
    <source>
        <dbReference type="ARBA" id="ARBA00022989"/>
    </source>
</evidence>
<dbReference type="InterPro" id="IPR002656">
    <property type="entry name" value="Acyl_transf_3_dom"/>
</dbReference>
<feature type="transmembrane region" description="Helical" evidence="7">
    <location>
        <begin position="213"/>
        <end position="235"/>
    </location>
</feature>
<organism evidence="9 10">
    <name type="scientific">Frondihabitans cladoniiphilus</name>
    <dbReference type="NCBI Taxonomy" id="715785"/>
    <lineage>
        <taxon>Bacteria</taxon>
        <taxon>Bacillati</taxon>
        <taxon>Actinomycetota</taxon>
        <taxon>Actinomycetes</taxon>
        <taxon>Micrococcales</taxon>
        <taxon>Microbacteriaceae</taxon>
        <taxon>Frondihabitans</taxon>
    </lineage>
</organism>
<feature type="transmembrane region" description="Helical" evidence="7">
    <location>
        <begin position="158"/>
        <end position="178"/>
    </location>
</feature>
<name>A0ABP8VKF2_9MICO</name>
<evidence type="ECO:0000256" key="1">
    <source>
        <dbReference type="ARBA" id="ARBA00004651"/>
    </source>
</evidence>
<keyword evidence="5 7" id="KW-1133">Transmembrane helix</keyword>
<evidence type="ECO:0000256" key="3">
    <source>
        <dbReference type="ARBA" id="ARBA00022475"/>
    </source>
</evidence>
<dbReference type="GO" id="GO:0016746">
    <property type="term" value="F:acyltransferase activity"/>
    <property type="evidence" value="ECO:0007669"/>
    <property type="project" value="UniProtKB-KW"/>
</dbReference>
<dbReference type="RefSeq" id="WP_345372619.1">
    <property type="nucleotide sequence ID" value="NZ_BAABLM010000001.1"/>
</dbReference>
<keyword evidence="9" id="KW-0012">Acyltransferase</keyword>
<feature type="domain" description="Acyltransferase 3" evidence="8">
    <location>
        <begin position="25"/>
        <end position="324"/>
    </location>
</feature>
<dbReference type="Proteomes" id="UP001501295">
    <property type="component" value="Unassembled WGS sequence"/>
</dbReference>
<reference evidence="10" key="1">
    <citation type="journal article" date="2019" name="Int. J. Syst. Evol. Microbiol.">
        <title>The Global Catalogue of Microorganisms (GCM) 10K type strain sequencing project: providing services to taxonomists for standard genome sequencing and annotation.</title>
        <authorList>
            <consortium name="The Broad Institute Genomics Platform"/>
            <consortium name="The Broad Institute Genome Sequencing Center for Infectious Disease"/>
            <person name="Wu L."/>
            <person name="Ma J."/>
        </authorList>
    </citation>
    <scope>NUCLEOTIDE SEQUENCE [LARGE SCALE GENOMIC DNA]</scope>
    <source>
        <strain evidence="10">JCM 18956</strain>
    </source>
</reference>
<evidence type="ECO:0000256" key="7">
    <source>
        <dbReference type="SAM" id="Phobius"/>
    </source>
</evidence>
<feature type="transmembrane region" description="Helical" evidence="7">
    <location>
        <begin position="284"/>
        <end position="305"/>
    </location>
</feature>
<feature type="transmembrane region" description="Helical" evidence="7">
    <location>
        <begin position="105"/>
        <end position="127"/>
    </location>
</feature>
<proteinExistence type="inferred from homology"/>
<evidence type="ECO:0000259" key="8">
    <source>
        <dbReference type="Pfam" id="PF01757"/>
    </source>
</evidence>
<comment type="subcellular location">
    <subcellularLocation>
        <location evidence="1">Cell membrane</location>
        <topology evidence="1">Multi-pass membrane protein</topology>
    </subcellularLocation>
</comment>
<feature type="transmembrane region" description="Helical" evidence="7">
    <location>
        <begin position="184"/>
        <end position="201"/>
    </location>
</feature>
<keyword evidence="9" id="KW-0808">Transferase</keyword>
<keyword evidence="4 7" id="KW-0812">Transmembrane</keyword>
<evidence type="ECO:0000256" key="2">
    <source>
        <dbReference type="ARBA" id="ARBA00007400"/>
    </source>
</evidence>
<comment type="caution">
    <text evidence="9">The sequence shown here is derived from an EMBL/GenBank/DDBJ whole genome shotgun (WGS) entry which is preliminary data.</text>
</comment>
<feature type="transmembrane region" description="Helical" evidence="7">
    <location>
        <begin position="133"/>
        <end position="151"/>
    </location>
</feature>
<keyword evidence="10" id="KW-1185">Reference proteome</keyword>
<gene>
    <name evidence="9" type="ORF">GCM10025780_03980</name>
</gene>
<feature type="transmembrane region" description="Helical" evidence="7">
    <location>
        <begin position="241"/>
        <end position="263"/>
    </location>
</feature>
<keyword evidence="3" id="KW-1003">Cell membrane</keyword>
<dbReference type="Pfam" id="PF01757">
    <property type="entry name" value="Acyl_transf_3"/>
    <property type="match status" value="1"/>
</dbReference>
<dbReference type="PANTHER" id="PTHR40074:SF2">
    <property type="entry name" value="O-ACETYLTRANSFERASE WECH"/>
    <property type="match status" value="1"/>
</dbReference>
<protein>
    <submittedName>
        <fullName evidence="9">Acyltransferase</fullName>
    </submittedName>
</protein>
<accession>A0ABP8VKF2</accession>
<evidence type="ECO:0000313" key="10">
    <source>
        <dbReference type="Proteomes" id="UP001501295"/>
    </source>
</evidence>
<feature type="transmembrane region" description="Helical" evidence="7">
    <location>
        <begin position="311"/>
        <end position="329"/>
    </location>
</feature>